<proteinExistence type="predicted"/>
<evidence type="ECO:0008006" key="3">
    <source>
        <dbReference type="Google" id="ProtNLM"/>
    </source>
</evidence>
<dbReference type="InterPro" id="IPR058240">
    <property type="entry name" value="rSAM_sf"/>
</dbReference>
<dbReference type="Proteomes" id="UP000176511">
    <property type="component" value="Unassembled WGS sequence"/>
</dbReference>
<evidence type="ECO:0000313" key="2">
    <source>
        <dbReference type="Proteomes" id="UP000176511"/>
    </source>
</evidence>
<name>A0A1F6DIS0_9BACT</name>
<dbReference type="STRING" id="1798491.A3C87_03745"/>
<dbReference type="EMBL" id="MFLE01000021">
    <property type="protein sequence ID" value="OGG61291.1"/>
    <property type="molecule type" value="Genomic_DNA"/>
</dbReference>
<reference evidence="1 2" key="1">
    <citation type="journal article" date="2016" name="Nat. Commun.">
        <title>Thousands of microbial genomes shed light on interconnected biogeochemical processes in an aquifer system.</title>
        <authorList>
            <person name="Anantharaman K."/>
            <person name="Brown C.T."/>
            <person name="Hug L.A."/>
            <person name="Sharon I."/>
            <person name="Castelle C.J."/>
            <person name="Probst A.J."/>
            <person name="Thomas B.C."/>
            <person name="Singh A."/>
            <person name="Wilkins M.J."/>
            <person name="Karaoz U."/>
            <person name="Brodie E.L."/>
            <person name="Williams K.H."/>
            <person name="Hubbard S.S."/>
            <person name="Banfield J.F."/>
        </authorList>
    </citation>
    <scope>NUCLEOTIDE SEQUENCE [LARGE SCALE GENOMIC DNA]</scope>
</reference>
<comment type="caution">
    <text evidence="1">The sequence shown here is derived from an EMBL/GenBank/DDBJ whole genome shotgun (WGS) entry which is preliminary data.</text>
</comment>
<dbReference type="AlphaFoldDB" id="A0A1F6DIS0"/>
<sequence>MNLVQEVVDESTAILYGGDRKWFDVHEKDFVRMTTLYVPYGNERGGCPDWRGAWKGTDITKMPCVFCALPNAVKEYQQAFYDGAPVPHEEIVAKLMHNIAVAGRESDMHTLAIFNGGSFLAMEPDLQLKIVACVVAAKVQRLVIESRAELVTDDAVARIMRELAPYDIKLTVRIGVETQDDKVRMHVLRKGHVRKTLIRAVQILHAHGVTVGGYALVAPAPHSWILRVHPQVQNYELWALDEGVATVHAILDEFDMDEVYVCSTCVAPGTYLEKLWQEGAYEPASLTLIAEVLAKTVVTNNKKPIHLLPLKDEPAFVAVSSNHSRSGVHQNETKLHKHDRQFRALLDFYRATMEIRPFLRAHQLLRHDVRDCTLCQLLID</sequence>
<gene>
    <name evidence="1" type="ORF">A3C87_03745</name>
</gene>
<accession>A0A1F6DIS0</accession>
<organism evidence="1 2">
    <name type="scientific">Candidatus Kaiserbacteria bacterium RIFCSPHIGHO2_02_FULL_49_34</name>
    <dbReference type="NCBI Taxonomy" id="1798491"/>
    <lineage>
        <taxon>Bacteria</taxon>
        <taxon>Candidatus Kaiseribacteriota</taxon>
    </lineage>
</organism>
<protein>
    <recommendedName>
        <fullName evidence="3">Elp3/MiaA/NifB-like radical SAM core domain-containing protein</fullName>
    </recommendedName>
</protein>
<evidence type="ECO:0000313" key="1">
    <source>
        <dbReference type="EMBL" id="OGG61291.1"/>
    </source>
</evidence>
<dbReference type="SUPFAM" id="SSF102114">
    <property type="entry name" value="Radical SAM enzymes"/>
    <property type="match status" value="1"/>
</dbReference>